<name>A0A0C2MRP1_THEKT</name>
<gene>
    <name evidence="1" type="ORF">RF11_09749</name>
</gene>
<keyword evidence="2" id="KW-1185">Reference proteome</keyword>
<accession>A0A0C2MRP1</accession>
<reference evidence="1 2" key="1">
    <citation type="journal article" date="2014" name="Genome Biol. Evol.">
        <title>The genome of the myxosporean Thelohanellus kitauei shows adaptations to nutrient acquisition within its fish host.</title>
        <authorList>
            <person name="Yang Y."/>
            <person name="Xiong J."/>
            <person name="Zhou Z."/>
            <person name="Huo F."/>
            <person name="Miao W."/>
            <person name="Ran C."/>
            <person name="Liu Y."/>
            <person name="Zhang J."/>
            <person name="Feng J."/>
            <person name="Wang M."/>
            <person name="Wang M."/>
            <person name="Wang L."/>
            <person name="Yao B."/>
        </authorList>
    </citation>
    <scope>NUCLEOTIDE SEQUENCE [LARGE SCALE GENOMIC DNA]</scope>
    <source>
        <strain evidence="1">Wuqing</strain>
    </source>
</reference>
<evidence type="ECO:0000313" key="2">
    <source>
        <dbReference type="Proteomes" id="UP000031668"/>
    </source>
</evidence>
<evidence type="ECO:0000313" key="1">
    <source>
        <dbReference type="EMBL" id="KII66945.1"/>
    </source>
</evidence>
<dbReference type="EMBL" id="JWZT01003372">
    <property type="protein sequence ID" value="KII66945.1"/>
    <property type="molecule type" value="Genomic_DNA"/>
</dbReference>
<comment type="caution">
    <text evidence="1">The sequence shown here is derived from an EMBL/GenBank/DDBJ whole genome shotgun (WGS) entry which is preliminary data.</text>
</comment>
<sequence length="128" mass="14741">MMDSITRSKIGIRNRFSANIFTKTCIDDDIINKIVSLTLEPMLLSKNRSGDQIGQTQKETFIRVSCVIFIEQTTTEMTTKKMNIQKTTPELDKEDDVMKTTISSELNLSRTSKTSNVNFWHTNRLQIF</sequence>
<organism evidence="1 2">
    <name type="scientific">Thelohanellus kitauei</name>
    <name type="common">Myxosporean</name>
    <dbReference type="NCBI Taxonomy" id="669202"/>
    <lineage>
        <taxon>Eukaryota</taxon>
        <taxon>Metazoa</taxon>
        <taxon>Cnidaria</taxon>
        <taxon>Myxozoa</taxon>
        <taxon>Myxosporea</taxon>
        <taxon>Bivalvulida</taxon>
        <taxon>Platysporina</taxon>
        <taxon>Myxobolidae</taxon>
        <taxon>Thelohanellus</taxon>
    </lineage>
</organism>
<protein>
    <submittedName>
        <fullName evidence="1">Uncharacterized protein</fullName>
    </submittedName>
</protein>
<dbReference type="Proteomes" id="UP000031668">
    <property type="component" value="Unassembled WGS sequence"/>
</dbReference>
<dbReference type="AlphaFoldDB" id="A0A0C2MRP1"/>
<proteinExistence type="predicted"/>